<dbReference type="AlphaFoldDB" id="A0A839IPD8"/>
<comment type="caution">
    <text evidence="5">The sequence shown here is derived from an EMBL/GenBank/DDBJ whole genome shotgun (WGS) entry which is preliminary data.</text>
</comment>
<evidence type="ECO:0000259" key="4">
    <source>
        <dbReference type="Pfam" id="PF00497"/>
    </source>
</evidence>
<evidence type="ECO:0000256" key="1">
    <source>
        <dbReference type="ARBA" id="ARBA00010333"/>
    </source>
</evidence>
<keyword evidence="6" id="KW-1185">Reference proteome</keyword>
<feature type="signal peptide" evidence="3">
    <location>
        <begin position="1"/>
        <end position="23"/>
    </location>
</feature>
<gene>
    <name evidence="5" type="ORF">H4O21_09370</name>
</gene>
<dbReference type="Proteomes" id="UP000565262">
    <property type="component" value="Unassembled WGS sequence"/>
</dbReference>
<dbReference type="PANTHER" id="PTHR35936:SF17">
    <property type="entry name" value="ARGININE-BINDING EXTRACELLULAR PROTEIN ARTP"/>
    <property type="match status" value="1"/>
</dbReference>
<evidence type="ECO:0000256" key="2">
    <source>
        <dbReference type="ARBA" id="ARBA00022729"/>
    </source>
</evidence>
<dbReference type="PANTHER" id="PTHR35936">
    <property type="entry name" value="MEMBRANE-BOUND LYTIC MUREIN TRANSGLYCOSYLASE F"/>
    <property type="match status" value="1"/>
</dbReference>
<feature type="chain" id="PRO_5032294292" evidence="3">
    <location>
        <begin position="24"/>
        <end position="296"/>
    </location>
</feature>
<dbReference type="SUPFAM" id="SSF53850">
    <property type="entry name" value="Periplasmic binding protein-like II"/>
    <property type="match status" value="1"/>
</dbReference>
<sequence>MLNSSHLIGLLLLMLVQVNPALARSYDDVLASGFIEIAVYDQFPPYSFKNDQGKAIGIDVELAQHIARSMNLDLKLRWMTPDETLDDDLRNHVWKGHYLGGGIADVMMRVPYDKNYSYQTNEFGEVKNDLVHMFGPYQKERWRVGYDTQQLETLETLAVLRYYPVGVETDSLPDVYLMSVFNGQVRNKVKHFIDLRLAWNALQNNEIAAIMGMQSQLQWLKHHHPVQKKPFELSAVALPGLHKLDWDIGMAVHTNYRQLAYALGDIVEQASKEGLVKQISARYGADYLLPELYKAQ</sequence>
<dbReference type="Pfam" id="PF00497">
    <property type="entry name" value="SBP_bac_3"/>
    <property type="match status" value="1"/>
</dbReference>
<keyword evidence="2 3" id="KW-0732">Signal</keyword>
<reference evidence="5 6" key="1">
    <citation type="submission" date="2020-08" db="EMBL/GenBank/DDBJ databases">
        <title>Oceanospirillum sp. nov. isolated from marine sediment.</title>
        <authorList>
            <person name="Ji X."/>
        </authorList>
    </citation>
    <scope>NUCLEOTIDE SEQUENCE [LARGE SCALE GENOMIC DNA]</scope>
    <source>
        <strain evidence="5 6">D5</strain>
    </source>
</reference>
<protein>
    <submittedName>
        <fullName evidence="5">Transporter substrate-binding domain-containing protein</fullName>
    </submittedName>
</protein>
<name>A0A839IPD8_9GAMM</name>
<dbReference type="EMBL" id="JACJFM010000009">
    <property type="protein sequence ID" value="MBB1486818.1"/>
    <property type="molecule type" value="Genomic_DNA"/>
</dbReference>
<evidence type="ECO:0000256" key="3">
    <source>
        <dbReference type="SAM" id="SignalP"/>
    </source>
</evidence>
<evidence type="ECO:0000313" key="5">
    <source>
        <dbReference type="EMBL" id="MBB1486818.1"/>
    </source>
</evidence>
<feature type="domain" description="Solute-binding protein family 3/N-terminal" evidence="4">
    <location>
        <begin position="35"/>
        <end position="85"/>
    </location>
</feature>
<dbReference type="InterPro" id="IPR001638">
    <property type="entry name" value="Solute-binding_3/MltF_N"/>
</dbReference>
<proteinExistence type="inferred from homology"/>
<evidence type="ECO:0000313" key="6">
    <source>
        <dbReference type="Proteomes" id="UP000565262"/>
    </source>
</evidence>
<comment type="similarity">
    <text evidence="1">Belongs to the bacterial solute-binding protein 3 family.</text>
</comment>
<dbReference type="Gene3D" id="3.40.190.10">
    <property type="entry name" value="Periplasmic binding protein-like II"/>
    <property type="match status" value="1"/>
</dbReference>
<accession>A0A839IPD8</accession>
<dbReference type="RefSeq" id="WP_182808595.1">
    <property type="nucleotide sequence ID" value="NZ_JACJFM010000009.1"/>
</dbReference>
<organism evidence="5 6">
    <name type="scientific">Oceanospirillum sediminis</name>
    <dbReference type="NCBI Taxonomy" id="2760088"/>
    <lineage>
        <taxon>Bacteria</taxon>
        <taxon>Pseudomonadati</taxon>
        <taxon>Pseudomonadota</taxon>
        <taxon>Gammaproteobacteria</taxon>
        <taxon>Oceanospirillales</taxon>
        <taxon>Oceanospirillaceae</taxon>
        <taxon>Oceanospirillum</taxon>
    </lineage>
</organism>